<dbReference type="InterPro" id="IPR017871">
    <property type="entry name" value="ABC_transporter-like_CS"/>
</dbReference>
<reference evidence="9 10" key="1">
    <citation type="submission" date="2020-03" db="EMBL/GenBank/DDBJ databases">
        <title>Bradyrhizobium diversity isolated from nodules of Muelleranthus trifoliolatus.</title>
        <authorList>
            <person name="Klepa M."/>
            <person name="Helene L."/>
            <person name="Hungria M."/>
        </authorList>
    </citation>
    <scope>NUCLEOTIDE SEQUENCE [LARGE SCALE GENOMIC DNA]</scope>
    <source>
        <strain evidence="9 10">WSM 1744</strain>
    </source>
</reference>
<protein>
    <submittedName>
        <fullName evidence="9">Sugar ABC transporter ATP-binding protein</fullName>
    </submittedName>
</protein>
<evidence type="ECO:0000256" key="6">
    <source>
        <dbReference type="ARBA" id="ARBA00022840"/>
    </source>
</evidence>
<dbReference type="GO" id="GO:0005524">
    <property type="term" value="F:ATP binding"/>
    <property type="evidence" value="ECO:0007669"/>
    <property type="project" value="UniProtKB-KW"/>
</dbReference>
<dbReference type="RefSeq" id="WP_171708855.1">
    <property type="nucleotide sequence ID" value="NZ_JAAVLW010000002.1"/>
</dbReference>
<dbReference type="Proteomes" id="UP000528734">
    <property type="component" value="Unassembled WGS sequence"/>
</dbReference>
<organism evidence="9 10">
    <name type="scientific">Bradyrhizobium archetypum</name>
    <dbReference type="NCBI Taxonomy" id="2721160"/>
    <lineage>
        <taxon>Bacteria</taxon>
        <taxon>Pseudomonadati</taxon>
        <taxon>Pseudomonadota</taxon>
        <taxon>Alphaproteobacteria</taxon>
        <taxon>Hyphomicrobiales</taxon>
        <taxon>Nitrobacteraceae</taxon>
        <taxon>Bradyrhizobium</taxon>
    </lineage>
</organism>
<dbReference type="InterPro" id="IPR003593">
    <property type="entry name" value="AAA+_ATPase"/>
</dbReference>
<dbReference type="Pfam" id="PF00005">
    <property type="entry name" value="ABC_tran"/>
    <property type="match status" value="2"/>
</dbReference>
<dbReference type="PROSITE" id="PS50893">
    <property type="entry name" value="ABC_TRANSPORTER_2"/>
    <property type="match status" value="2"/>
</dbReference>
<evidence type="ECO:0000313" key="10">
    <source>
        <dbReference type="Proteomes" id="UP000528734"/>
    </source>
</evidence>
<dbReference type="SUPFAM" id="SSF52540">
    <property type="entry name" value="P-loop containing nucleoside triphosphate hydrolases"/>
    <property type="match status" value="2"/>
</dbReference>
<comment type="similarity">
    <text evidence="1">Belongs to the ABC transporter superfamily.</text>
</comment>
<keyword evidence="4" id="KW-0677">Repeat</keyword>
<dbReference type="Gene3D" id="3.40.50.300">
    <property type="entry name" value="P-loop containing nucleotide triphosphate hydrolases"/>
    <property type="match status" value="2"/>
</dbReference>
<dbReference type="CDD" id="cd03216">
    <property type="entry name" value="ABC_Carb_Monos_I"/>
    <property type="match status" value="1"/>
</dbReference>
<evidence type="ECO:0000256" key="7">
    <source>
        <dbReference type="ARBA" id="ARBA00024722"/>
    </source>
</evidence>
<evidence type="ECO:0000259" key="8">
    <source>
        <dbReference type="PROSITE" id="PS50893"/>
    </source>
</evidence>
<feature type="domain" description="ABC transporter" evidence="8">
    <location>
        <begin position="2"/>
        <end position="237"/>
    </location>
</feature>
<sequence length="500" mass="53165">MLQLDRVSKSFGAVLALSEVSLSFEPGIVHAICGENGAGKSTLVKILSGQFAATAGSILYQGSPVAIPSSRAAQQFGISVVAQELSVCPDLSVYDNIWLGSVETPFFHKRSTLRARARKVLSQLGQSDLSLDTPVRSLSLGHRQLIEIARALVRNAHTLILDEPTATLSDGEIGLLFKAIESARAEGCAVVYISHRLNEIYALCSTTTVLRNGRLAYTGPTSALSREDLIRHMLGRPSSEMFPPLGKTGREAALTIGRLNVPERIRDFSARVAAGEIMCIAGQIGSGAIDVIEAIAGRAYDASGEVEVGGKRLALGSVERSLGAGVILVSGDRATDGIFLNLSVLDNLVAANLSGLSRGGMLRQAELVKFARASGQKVGIDVDRLKARAWQFSGGNQQKLAFGRLVGCKGIRVLVMNEPTRGIDVGARADIYGLMRSFCDEGYAILATSTDVEEVVGISDSVVTMYRGEVVGRYRRGEADSARIVRDITHPSPEGNGLLS</sequence>
<dbReference type="PROSITE" id="PS00211">
    <property type="entry name" value="ABC_TRANSPORTER_1"/>
    <property type="match status" value="1"/>
</dbReference>
<evidence type="ECO:0000313" key="9">
    <source>
        <dbReference type="EMBL" id="NOJ45969.1"/>
    </source>
</evidence>
<dbReference type="PANTHER" id="PTHR43790">
    <property type="entry name" value="CARBOHYDRATE TRANSPORT ATP-BINDING PROTEIN MG119-RELATED"/>
    <property type="match status" value="1"/>
</dbReference>
<evidence type="ECO:0000256" key="5">
    <source>
        <dbReference type="ARBA" id="ARBA00022741"/>
    </source>
</evidence>
<dbReference type="CDD" id="cd03215">
    <property type="entry name" value="ABC_Carb_Monos_II"/>
    <property type="match status" value="1"/>
</dbReference>
<proteinExistence type="inferred from homology"/>
<keyword evidence="5" id="KW-0547">Nucleotide-binding</keyword>
<dbReference type="SMART" id="SM00382">
    <property type="entry name" value="AAA"/>
    <property type="match status" value="2"/>
</dbReference>
<evidence type="ECO:0000256" key="3">
    <source>
        <dbReference type="ARBA" id="ARBA00022597"/>
    </source>
</evidence>
<evidence type="ECO:0000256" key="2">
    <source>
        <dbReference type="ARBA" id="ARBA00022448"/>
    </source>
</evidence>
<evidence type="ECO:0000256" key="4">
    <source>
        <dbReference type="ARBA" id="ARBA00022737"/>
    </source>
</evidence>
<keyword evidence="2" id="KW-0813">Transport</keyword>
<dbReference type="InterPro" id="IPR003439">
    <property type="entry name" value="ABC_transporter-like_ATP-bd"/>
</dbReference>
<name>A0A7Y4H1K4_9BRAD</name>
<dbReference type="EMBL" id="JAAVLW010000002">
    <property type="protein sequence ID" value="NOJ45969.1"/>
    <property type="molecule type" value="Genomic_DNA"/>
</dbReference>
<gene>
    <name evidence="9" type="ORF">HCN50_06820</name>
</gene>
<accession>A0A7Y4H1K4</accession>
<keyword evidence="10" id="KW-1185">Reference proteome</keyword>
<dbReference type="GO" id="GO:0016887">
    <property type="term" value="F:ATP hydrolysis activity"/>
    <property type="evidence" value="ECO:0007669"/>
    <property type="project" value="InterPro"/>
</dbReference>
<evidence type="ECO:0000256" key="1">
    <source>
        <dbReference type="ARBA" id="ARBA00005417"/>
    </source>
</evidence>
<keyword evidence="3" id="KW-0762">Sugar transport</keyword>
<dbReference type="InterPro" id="IPR050107">
    <property type="entry name" value="ABC_carbohydrate_import_ATPase"/>
</dbReference>
<dbReference type="InterPro" id="IPR027417">
    <property type="entry name" value="P-loop_NTPase"/>
</dbReference>
<dbReference type="PANTHER" id="PTHR43790:SF9">
    <property type="entry name" value="GALACTOFURANOSE TRANSPORTER ATP-BINDING PROTEIN YTFR"/>
    <property type="match status" value="1"/>
</dbReference>
<comment type="function">
    <text evidence="7">Involved in beta-(1--&gt;2)glucan export. Transmembrane domains (TMD) form a pore in the inner membrane and the ATP-binding domain (NBD) is responsible for energy generation.</text>
</comment>
<feature type="domain" description="ABC transporter" evidence="8">
    <location>
        <begin position="249"/>
        <end position="492"/>
    </location>
</feature>
<comment type="caution">
    <text evidence="9">The sequence shown here is derived from an EMBL/GenBank/DDBJ whole genome shotgun (WGS) entry which is preliminary data.</text>
</comment>
<dbReference type="AlphaFoldDB" id="A0A7Y4H1K4"/>
<keyword evidence="6 9" id="KW-0067">ATP-binding</keyword>